<reference evidence="2 3" key="1">
    <citation type="submission" date="2019-03" db="EMBL/GenBank/DDBJ databases">
        <title>Genomic Encyclopedia of Type Strains, Phase III (KMG-III): the genomes of soil and plant-associated and newly described type strains.</title>
        <authorList>
            <person name="Whitman W."/>
        </authorList>
    </citation>
    <scope>NUCLEOTIDE SEQUENCE [LARGE SCALE GENOMIC DNA]</scope>
    <source>
        <strain evidence="2 3">CECT 8446</strain>
    </source>
</reference>
<dbReference type="Proteomes" id="UP000294535">
    <property type="component" value="Unassembled WGS sequence"/>
</dbReference>
<accession>A0A4R6T7M1</accession>
<feature type="signal peptide" evidence="1">
    <location>
        <begin position="1"/>
        <end position="22"/>
    </location>
</feature>
<evidence type="ECO:0000313" key="2">
    <source>
        <dbReference type="EMBL" id="TDQ16670.1"/>
    </source>
</evidence>
<evidence type="ECO:0008006" key="4">
    <source>
        <dbReference type="Google" id="ProtNLM"/>
    </source>
</evidence>
<dbReference type="EMBL" id="SNYF01000007">
    <property type="protein sequence ID" value="TDQ16670.1"/>
    <property type="molecule type" value="Genomic_DNA"/>
</dbReference>
<organism evidence="2 3">
    <name type="scientific">Algoriphagus boseongensis</name>
    <dbReference type="NCBI Taxonomy" id="1442587"/>
    <lineage>
        <taxon>Bacteria</taxon>
        <taxon>Pseudomonadati</taxon>
        <taxon>Bacteroidota</taxon>
        <taxon>Cytophagia</taxon>
        <taxon>Cytophagales</taxon>
        <taxon>Cyclobacteriaceae</taxon>
        <taxon>Algoriphagus</taxon>
    </lineage>
</organism>
<keyword evidence="1" id="KW-0732">Signal</keyword>
<comment type="caution">
    <text evidence="2">The sequence shown here is derived from an EMBL/GenBank/DDBJ whole genome shotgun (WGS) entry which is preliminary data.</text>
</comment>
<proteinExistence type="predicted"/>
<evidence type="ECO:0000313" key="3">
    <source>
        <dbReference type="Proteomes" id="UP000294535"/>
    </source>
</evidence>
<dbReference type="PROSITE" id="PS51257">
    <property type="entry name" value="PROKAR_LIPOPROTEIN"/>
    <property type="match status" value="1"/>
</dbReference>
<dbReference type="RefSeq" id="WP_133556789.1">
    <property type="nucleotide sequence ID" value="NZ_SNYF01000007.1"/>
</dbReference>
<keyword evidence="3" id="KW-1185">Reference proteome</keyword>
<name>A0A4R6T7M1_9BACT</name>
<sequence length="133" mass="14750">MKISLRKMGVFLLAGLLGCTEASPPSVQNNEVEILGLPSFLEVVHGTEVELNFQIQALDGLSSSKIFQDRIEKEVMTFRGEKESPGRYSLKAQITDDGFWEPSLKDSIEVVIYARDVDGDSHSKRVVIKILAP</sequence>
<evidence type="ECO:0000256" key="1">
    <source>
        <dbReference type="SAM" id="SignalP"/>
    </source>
</evidence>
<feature type="chain" id="PRO_5020895714" description="YtkA-like protein" evidence="1">
    <location>
        <begin position="23"/>
        <end position="133"/>
    </location>
</feature>
<protein>
    <recommendedName>
        <fullName evidence="4">YtkA-like protein</fullName>
    </recommendedName>
</protein>
<dbReference type="AlphaFoldDB" id="A0A4R6T7M1"/>
<gene>
    <name evidence="2" type="ORF">DFQ04_2792</name>
</gene>